<sequence length="270" mass="29396">MNAKLDPPPSPAPPPPESEALLANQALPLGEHIVAVLGHGDPAYGTARKSRAFTAQSDYFRVQFKGFARVAGGQWQRFDGDDGTFHASLNAAWARADHPSRSVLFGPRSGVSLTDAFAGSALDGYLFAQAIEWAKSVYPDYQVTPGALNTAALDEEERLRCNAFYAAQGFDFEWGDAAQKSAAYRKEKAGRLLGIWDGEKVAEVSGEAILDTLAQHDAYKHELEYKLAEVEATQASLRRQVQKERHTNQIMTGVTAFVMLIGLMYAVGAF</sequence>
<organism evidence="3 4">
    <name type="scientific">Crenobacter cavernae</name>
    <dbReference type="NCBI Taxonomy" id="2290923"/>
    <lineage>
        <taxon>Bacteria</taxon>
        <taxon>Pseudomonadati</taxon>
        <taxon>Pseudomonadota</taxon>
        <taxon>Betaproteobacteria</taxon>
        <taxon>Neisseriales</taxon>
        <taxon>Neisseriaceae</taxon>
        <taxon>Crenobacter</taxon>
    </lineage>
</organism>
<dbReference type="EMBL" id="CP031337">
    <property type="protein sequence ID" value="AXK40729.1"/>
    <property type="molecule type" value="Genomic_DNA"/>
</dbReference>
<feature type="coiled-coil region" evidence="1">
    <location>
        <begin position="220"/>
        <end position="247"/>
    </location>
</feature>
<dbReference type="OrthoDB" id="6858622at2"/>
<dbReference type="KEGG" id="ccah:DWG20_15595"/>
<evidence type="ECO:0000256" key="2">
    <source>
        <dbReference type="SAM" id="Phobius"/>
    </source>
</evidence>
<evidence type="ECO:0000256" key="1">
    <source>
        <dbReference type="SAM" id="Coils"/>
    </source>
</evidence>
<protein>
    <submittedName>
        <fullName evidence="3">Uncharacterized protein</fullName>
    </submittedName>
</protein>
<evidence type="ECO:0000313" key="4">
    <source>
        <dbReference type="Proteomes" id="UP000254537"/>
    </source>
</evidence>
<keyword evidence="2" id="KW-0812">Transmembrane</keyword>
<gene>
    <name evidence="3" type="ORF">DWG20_15595</name>
</gene>
<keyword evidence="1" id="KW-0175">Coiled coil</keyword>
<dbReference type="Proteomes" id="UP000254537">
    <property type="component" value="Chromosome"/>
</dbReference>
<accession>A0A345Y9X7</accession>
<evidence type="ECO:0000313" key="3">
    <source>
        <dbReference type="EMBL" id="AXK40729.1"/>
    </source>
</evidence>
<feature type="transmembrane region" description="Helical" evidence="2">
    <location>
        <begin position="248"/>
        <end position="267"/>
    </location>
</feature>
<name>A0A345Y9X7_9NEIS</name>
<dbReference type="AlphaFoldDB" id="A0A345Y9X7"/>
<keyword evidence="2" id="KW-1133">Transmembrane helix</keyword>
<dbReference type="RefSeq" id="WP_115434656.1">
    <property type="nucleotide sequence ID" value="NZ_CP031337.1"/>
</dbReference>
<reference evidence="3 4" key="1">
    <citation type="submission" date="2018-07" db="EMBL/GenBank/DDBJ databases">
        <title>Crenobacter cavernae sp. nov., isolated from a karst cave.</title>
        <authorList>
            <person name="Zhu H."/>
        </authorList>
    </citation>
    <scope>NUCLEOTIDE SEQUENCE [LARGE SCALE GENOMIC DNA]</scope>
    <source>
        <strain evidence="3 4">K1W11S-77</strain>
    </source>
</reference>
<proteinExistence type="predicted"/>
<keyword evidence="2" id="KW-0472">Membrane</keyword>